<feature type="region of interest" description="SAW" evidence="3">
    <location>
        <begin position="415"/>
        <end position="491"/>
    </location>
</feature>
<gene>
    <name evidence="5" type="ORF">ACH5RR_023555</name>
</gene>
<reference evidence="5 6" key="1">
    <citation type="submission" date="2024-11" db="EMBL/GenBank/DDBJ databases">
        <title>A near-complete genome assembly of Cinchona calisaya.</title>
        <authorList>
            <person name="Lian D.C."/>
            <person name="Zhao X.W."/>
            <person name="Wei L."/>
        </authorList>
    </citation>
    <scope>NUCLEOTIDE SEQUENCE [LARGE SCALE GENOMIC DNA]</scope>
    <source>
        <tissue evidence="5">Nenye</tissue>
    </source>
</reference>
<accession>A0ABD2ZC51</accession>
<dbReference type="AlphaFoldDB" id="A0ABD2ZC51"/>
<keyword evidence="6" id="KW-1185">Reference proteome</keyword>
<keyword evidence="2" id="KW-0804">Transcription</keyword>
<protein>
    <submittedName>
        <fullName evidence="5">Uncharacterized protein</fullName>
    </submittedName>
</protein>
<proteinExistence type="inferred from homology"/>
<dbReference type="Proteomes" id="UP001630127">
    <property type="component" value="Unassembled WGS sequence"/>
</dbReference>
<evidence type="ECO:0000256" key="2">
    <source>
        <dbReference type="ARBA" id="ARBA00023163"/>
    </source>
</evidence>
<organism evidence="5 6">
    <name type="scientific">Cinchona calisaya</name>
    <dbReference type="NCBI Taxonomy" id="153742"/>
    <lineage>
        <taxon>Eukaryota</taxon>
        <taxon>Viridiplantae</taxon>
        <taxon>Streptophyta</taxon>
        <taxon>Embryophyta</taxon>
        <taxon>Tracheophyta</taxon>
        <taxon>Spermatophyta</taxon>
        <taxon>Magnoliopsida</taxon>
        <taxon>eudicotyledons</taxon>
        <taxon>Gunneridae</taxon>
        <taxon>Pentapetalae</taxon>
        <taxon>asterids</taxon>
        <taxon>lamiids</taxon>
        <taxon>Gentianales</taxon>
        <taxon>Rubiaceae</taxon>
        <taxon>Cinchonoideae</taxon>
        <taxon>Cinchoneae</taxon>
        <taxon>Cinchona</taxon>
    </lineage>
</organism>
<dbReference type="EMBL" id="JBJUIK010000010">
    <property type="protein sequence ID" value="KAL3516653.1"/>
    <property type="molecule type" value="Genomic_DNA"/>
</dbReference>
<dbReference type="InterPro" id="IPR005202">
    <property type="entry name" value="TF_GRAS"/>
</dbReference>
<evidence type="ECO:0000256" key="4">
    <source>
        <dbReference type="SAM" id="MobiDB-lite"/>
    </source>
</evidence>
<comment type="caution">
    <text evidence="3">Lacks conserved residue(s) required for the propagation of feature annotation.</text>
</comment>
<evidence type="ECO:0000256" key="3">
    <source>
        <dbReference type="PROSITE-ProRule" id="PRU01191"/>
    </source>
</evidence>
<evidence type="ECO:0000256" key="1">
    <source>
        <dbReference type="ARBA" id="ARBA00023015"/>
    </source>
</evidence>
<dbReference type="Pfam" id="PF03514">
    <property type="entry name" value="GRAS"/>
    <property type="match status" value="1"/>
</dbReference>
<name>A0ABD2ZC51_9GENT</name>
<evidence type="ECO:0000313" key="6">
    <source>
        <dbReference type="Proteomes" id="UP001630127"/>
    </source>
</evidence>
<feature type="region of interest" description="Disordered" evidence="4">
    <location>
        <begin position="31"/>
        <end position="70"/>
    </location>
</feature>
<dbReference type="PROSITE" id="PS50985">
    <property type="entry name" value="GRAS"/>
    <property type="match status" value="1"/>
</dbReference>
<evidence type="ECO:0000313" key="5">
    <source>
        <dbReference type="EMBL" id="KAL3516653.1"/>
    </source>
</evidence>
<dbReference type="PANTHER" id="PTHR31636">
    <property type="entry name" value="OSJNBA0084A10.13 PROTEIN-RELATED"/>
    <property type="match status" value="1"/>
</dbReference>
<keyword evidence="1" id="KW-0805">Transcription regulation</keyword>
<comment type="similarity">
    <text evidence="3">Belongs to the GRAS family.</text>
</comment>
<comment type="caution">
    <text evidence="5">The sequence shown here is derived from an EMBL/GenBank/DDBJ whole genome shotgun (WGS) entry which is preliminary data.</text>
</comment>
<sequence length="495" mass="56285">MDSSQETIINSPKISHLAEKDEEIFHFPPDLKSSEFDLQKSCTKAKRPRDEKLNGKQSSKSDTPDKGPCSDTFSTECIMKLAKERLFQINSNNSDILSSLAIGFEKQSGLLSEISEELELALLLQAAAEKVAKQQLVDARKLLSMCEHSASKSGSPVQRIVYYFAEALQQRIDQELGLVLPEEREWKIGKSIDEELALLSMTPATVEAQQELPFCLIAQFVTAESILDSVASAKRIHLIDFSIDNGSQWTLLMQALSVRDESSIELLTITAIGTSKQALVESGKWLSSFAETIDLPFSFKIVLSDLKDLKEDLFELEADEVIAVYLAYRLWPQLAWPNRLEALVGVIKNLKPCVMVVRELELSTNTPIFLERFDELLFYLSSVFDCIQACMGHHKLYRKLTEEVYIWDLIRNVITAEGTERYQRHERVSFWRAFLARFGYVETNLSHLSLRQARLLLKRSDRLNSCSLVMDGKSLIMGWKGSPLEFISAWKFQYD</sequence>